<evidence type="ECO:0000256" key="4">
    <source>
        <dbReference type="RuleBase" id="RU363013"/>
    </source>
</evidence>
<dbReference type="Gene3D" id="3.20.20.70">
    <property type="entry name" value="Aldolase class I"/>
    <property type="match status" value="1"/>
</dbReference>
<sequence length="246" mass="24605">MPRRAVPRIVANWKMRGSTAAIDALVDMDRRAVTLPVALAICPPATLIAAARARLAAIAIGAQDVHGAPDGPFTGAISAGLAAEAGATFTIIGHVESRARTHPTPADLAAQIRTALSAGLDVLLCVGDVADLLACLPADTAFRRLSIAYEPPWAIGGADAAPIATISAMHDALRTALATLWGDAADDVPILYGGAVDAGGAAAILAAPQVDGVLIGRASLPAATFAALVDAATVSAAPLPLTELPA</sequence>
<keyword evidence="4" id="KW-0312">Gluconeogenesis</keyword>
<dbReference type="GO" id="GO:0005829">
    <property type="term" value="C:cytosol"/>
    <property type="evidence" value="ECO:0007669"/>
    <property type="project" value="TreeGrafter"/>
</dbReference>
<dbReference type="PANTHER" id="PTHR21139">
    <property type="entry name" value="TRIOSEPHOSPHATE ISOMERASE"/>
    <property type="match status" value="1"/>
</dbReference>
<comment type="caution">
    <text evidence="5">The sequence shown here is derived from an EMBL/GenBank/DDBJ whole genome shotgun (WGS) entry which is preliminary data.</text>
</comment>
<keyword evidence="3 4" id="KW-0413">Isomerase</keyword>
<comment type="catalytic activity">
    <reaction evidence="1">
        <text>L-erythrulose 1-phosphate = D-erythrulose 4-phosphate</text>
        <dbReference type="Rhea" id="RHEA:49588"/>
        <dbReference type="ChEBI" id="CHEBI:58002"/>
        <dbReference type="ChEBI" id="CHEBI:90796"/>
        <dbReference type="EC" id="5.3.1.33"/>
    </reaction>
</comment>
<evidence type="ECO:0000313" key="6">
    <source>
        <dbReference type="Proteomes" id="UP000074310"/>
    </source>
</evidence>
<dbReference type="SUPFAM" id="SSF51351">
    <property type="entry name" value="Triosephosphate isomerase (TIM)"/>
    <property type="match status" value="1"/>
</dbReference>
<dbReference type="EMBL" id="LDTB01000001">
    <property type="protein sequence ID" value="KTT76679.1"/>
    <property type="molecule type" value="Genomic_DNA"/>
</dbReference>
<dbReference type="GO" id="GO:0019563">
    <property type="term" value="P:glycerol catabolic process"/>
    <property type="evidence" value="ECO:0007669"/>
    <property type="project" value="TreeGrafter"/>
</dbReference>
<dbReference type="PROSITE" id="PS51440">
    <property type="entry name" value="TIM_2"/>
    <property type="match status" value="1"/>
</dbReference>
<comment type="similarity">
    <text evidence="2 4">Belongs to the triosephosphate isomerase family.</text>
</comment>
<reference evidence="5 6" key="1">
    <citation type="journal article" date="2016" name="Front. Microbiol.">
        <title>Genomic Resource of Rice Seed Associated Bacteria.</title>
        <authorList>
            <person name="Midha S."/>
            <person name="Bansal K."/>
            <person name="Sharma S."/>
            <person name="Kumar N."/>
            <person name="Patil P.P."/>
            <person name="Chaudhry V."/>
            <person name="Patil P.B."/>
        </authorList>
    </citation>
    <scope>NUCLEOTIDE SEQUENCE [LARGE SCALE GENOMIC DNA]</scope>
    <source>
        <strain evidence="5 6">NS334</strain>
    </source>
</reference>
<dbReference type="GO" id="GO:0006094">
    <property type="term" value="P:gluconeogenesis"/>
    <property type="evidence" value="ECO:0007669"/>
    <property type="project" value="UniProtKB-UniPathway"/>
</dbReference>
<comment type="subunit">
    <text evidence="4">Homodimer.</text>
</comment>
<proteinExistence type="inferred from homology"/>
<dbReference type="GO" id="GO:0006096">
    <property type="term" value="P:glycolytic process"/>
    <property type="evidence" value="ECO:0007669"/>
    <property type="project" value="UniProtKB-UniPathway"/>
</dbReference>
<gene>
    <name evidence="5" type="ORF">NS334_00180</name>
</gene>
<dbReference type="Proteomes" id="UP000074310">
    <property type="component" value="Unassembled WGS sequence"/>
</dbReference>
<organism evidence="5 6">
    <name type="scientific">Sphingomonas endophytica</name>
    <dbReference type="NCBI Taxonomy" id="869719"/>
    <lineage>
        <taxon>Bacteria</taxon>
        <taxon>Pseudomonadati</taxon>
        <taxon>Pseudomonadota</taxon>
        <taxon>Alphaproteobacteria</taxon>
        <taxon>Sphingomonadales</taxon>
        <taxon>Sphingomonadaceae</taxon>
        <taxon>Sphingomonas</taxon>
    </lineage>
</organism>
<dbReference type="CDD" id="cd00311">
    <property type="entry name" value="TIM"/>
    <property type="match status" value="1"/>
</dbReference>
<dbReference type="EC" id="5.3.1.1" evidence="4"/>
<evidence type="ECO:0000256" key="2">
    <source>
        <dbReference type="ARBA" id="ARBA00007422"/>
    </source>
</evidence>
<name>A0A147IA36_9SPHN</name>
<dbReference type="UniPathway" id="UPA00138"/>
<keyword evidence="6" id="KW-1185">Reference proteome</keyword>
<dbReference type="UniPathway" id="UPA00109">
    <property type="reaction ID" value="UER00189"/>
</dbReference>
<dbReference type="InterPro" id="IPR000652">
    <property type="entry name" value="Triosephosphate_isomerase"/>
</dbReference>
<evidence type="ECO:0000313" key="5">
    <source>
        <dbReference type="EMBL" id="KTT76679.1"/>
    </source>
</evidence>
<dbReference type="GO" id="GO:0046166">
    <property type="term" value="P:glyceraldehyde-3-phosphate biosynthetic process"/>
    <property type="evidence" value="ECO:0007669"/>
    <property type="project" value="TreeGrafter"/>
</dbReference>
<dbReference type="InterPro" id="IPR035990">
    <property type="entry name" value="TIM_sf"/>
</dbReference>
<dbReference type="Pfam" id="PF00121">
    <property type="entry name" value="TIM"/>
    <property type="match status" value="1"/>
</dbReference>
<dbReference type="PANTHER" id="PTHR21139:SF42">
    <property type="entry name" value="TRIOSEPHOSPHATE ISOMERASE"/>
    <property type="match status" value="1"/>
</dbReference>
<evidence type="ECO:0000256" key="1">
    <source>
        <dbReference type="ARBA" id="ARBA00000148"/>
    </source>
</evidence>
<comment type="pathway">
    <text evidence="4">Carbohydrate degradation; glycolysis; D-glyceraldehyde 3-phosphate from glycerone phosphate: step 1/1.</text>
</comment>
<evidence type="ECO:0000256" key="3">
    <source>
        <dbReference type="ARBA" id="ARBA00023235"/>
    </source>
</evidence>
<comment type="catalytic activity">
    <reaction evidence="4">
        <text>D-glyceraldehyde 3-phosphate = dihydroxyacetone phosphate</text>
        <dbReference type="Rhea" id="RHEA:18585"/>
        <dbReference type="ChEBI" id="CHEBI:57642"/>
        <dbReference type="ChEBI" id="CHEBI:59776"/>
        <dbReference type="EC" id="5.3.1.1"/>
    </reaction>
</comment>
<accession>A0A147IA36</accession>
<comment type="subcellular location">
    <subcellularLocation>
        <location evidence="4">Cytoplasm</location>
    </subcellularLocation>
</comment>
<dbReference type="PATRIC" id="fig|869719.3.peg.38"/>
<dbReference type="InterPro" id="IPR013785">
    <property type="entry name" value="Aldolase_TIM"/>
</dbReference>
<protein>
    <recommendedName>
        <fullName evidence="4">Triosephosphate isomerase</fullName>
        <ecNumber evidence="4">5.3.1.1</ecNumber>
    </recommendedName>
</protein>
<keyword evidence="4" id="KW-0324">Glycolysis</keyword>
<dbReference type="AlphaFoldDB" id="A0A147IA36"/>
<dbReference type="GO" id="GO:0004807">
    <property type="term" value="F:triose-phosphate isomerase activity"/>
    <property type="evidence" value="ECO:0007669"/>
    <property type="project" value="UniProtKB-EC"/>
</dbReference>
<keyword evidence="4" id="KW-0963">Cytoplasm</keyword>
<comment type="pathway">
    <text evidence="4">Carbohydrate biosynthesis; gluconeogenesis.</text>
</comment>